<evidence type="ECO:0008006" key="4">
    <source>
        <dbReference type="Google" id="ProtNLM"/>
    </source>
</evidence>
<dbReference type="InterPro" id="IPR007445">
    <property type="entry name" value="PilO"/>
</dbReference>
<accession>A0A7V8FZV9</accession>
<evidence type="ECO:0000313" key="2">
    <source>
        <dbReference type="EMBL" id="KAF1047701.1"/>
    </source>
</evidence>
<feature type="transmembrane region" description="Helical" evidence="1">
    <location>
        <begin position="20"/>
        <end position="43"/>
    </location>
</feature>
<keyword evidence="1" id="KW-0812">Transmembrane</keyword>
<reference evidence="3" key="1">
    <citation type="journal article" date="2020" name="MBio">
        <title>Horizontal gene transfer to a defensive symbiont with a reduced genome amongst a multipartite beetle microbiome.</title>
        <authorList>
            <person name="Waterworth S.C."/>
            <person name="Florez L.V."/>
            <person name="Rees E.R."/>
            <person name="Hertweck C."/>
            <person name="Kaltenpoth M."/>
            <person name="Kwan J.C."/>
        </authorList>
    </citation>
    <scope>NUCLEOTIDE SEQUENCE [LARGE SCALE GENOMIC DNA]</scope>
</reference>
<sequence length="195" mass="20981">MSGTRRLSTHPAHWPLPARAGLWLATMLLCLASGLLLCVEELVAARQAAQHRRADLQMQFRSALKRAAELPALTRQQAELDMQLAKAEQPLWPDAGEDAALLHAKLARRAEECGLALESFKPQAAGAGHQAGATIGLSGSYAGLQRFAELVSAPPLPVLIDGIDIAVAERGGEEALLMTATIITARRWKDKKEQP</sequence>
<evidence type="ECO:0000313" key="3">
    <source>
        <dbReference type="Proteomes" id="UP000462435"/>
    </source>
</evidence>
<dbReference type="GO" id="GO:0043683">
    <property type="term" value="P:type IV pilus assembly"/>
    <property type="evidence" value="ECO:0007669"/>
    <property type="project" value="InterPro"/>
</dbReference>
<dbReference type="AlphaFoldDB" id="A0A7V8FZV9"/>
<dbReference type="Pfam" id="PF04350">
    <property type="entry name" value="PilO"/>
    <property type="match status" value="1"/>
</dbReference>
<dbReference type="Proteomes" id="UP000462435">
    <property type="component" value="Unassembled WGS sequence"/>
</dbReference>
<dbReference type="EMBL" id="WNDX01000009">
    <property type="protein sequence ID" value="KAF1047701.1"/>
    <property type="molecule type" value="Genomic_DNA"/>
</dbReference>
<proteinExistence type="predicted"/>
<protein>
    <recommendedName>
        <fullName evidence="4">Type 4a pilus biogenesis protein PilO</fullName>
    </recommendedName>
</protein>
<organism evidence="2 3">
    <name type="scientific">Herbaspirillum frisingense</name>
    <dbReference type="NCBI Taxonomy" id="92645"/>
    <lineage>
        <taxon>Bacteria</taxon>
        <taxon>Pseudomonadati</taxon>
        <taxon>Pseudomonadota</taxon>
        <taxon>Betaproteobacteria</taxon>
        <taxon>Burkholderiales</taxon>
        <taxon>Oxalobacteraceae</taxon>
        <taxon>Herbaspirillum</taxon>
    </lineage>
</organism>
<keyword evidence="1" id="KW-1133">Transmembrane helix</keyword>
<comment type="caution">
    <text evidence="2">The sequence shown here is derived from an EMBL/GenBank/DDBJ whole genome shotgun (WGS) entry which is preliminary data.</text>
</comment>
<name>A0A7V8FZV9_9BURK</name>
<keyword evidence="1" id="KW-0472">Membrane</keyword>
<dbReference type="GO" id="GO:0043107">
    <property type="term" value="P:type IV pilus-dependent motility"/>
    <property type="evidence" value="ECO:0007669"/>
    <property type="project" value="InterPro"/>
</dbReference>
<evidence type="ECO:0000256" key="1">
    <source>
        <dbReference type="SAM" id="Phobius"/>
    </source>
</evidence>
<gene>
    <name evidence="2" type="ORF">GAK35_00516</name>
</gene>